<protein>
    <submittedName>
        <fullName evidence="1">Uncharacterized protein</fullName>
    </submittedName>
</protein>
<sequence>MDKYQVVLATSLLER</sequence>
<organism evidence="1">
    <name type="scientific">Rhizophora mucronata</name>
    <name type="common">Asiatic mangrove</name>
    <dbReference type="NCBI Taxonomy" id="61149"/>
    <lineage>
        <taxon>Eukaryota</taxon>
        <taxon>Viridiplantae</taxon>
        <taxon>Streptophyta</taxon>
        <taxon>Embryophyta</taxon>
        <taxon>Tracheophyta</taxon>
        <taxon>Spermatophyta</taxon>
        <taxon>Magnoliopsida</taxon>
        <taxon>eudicotyledons</taxon>
        <taxon>Gunneridae</taxon>
        <taxon>Pentapetalae</taxon>
        <taxon>rosids</taxon>
        <taxon>fabids</taxon>
        <taxon>Malpighiales</taxon>
        <taxon>Rhizophoraceae</taxon>
        <taxon>Rhizophora</taxon>
    </lineage>
</organism>
<evidence type="ECO:0000313" key="1">
    <source>
        <dbReference type="EMBL" id="MBW98755.1"/>
    </source>
</evidence>
<name>A0A2P2JZA1_RHIMU</name>
<reference evidence="1" key="1">
    <citation type="submission" date="2018-02" db="EMBL/GenBank/DDBJ databases">
        <title>Rhizophora mucronata_Transcriptome.</title>
        <authorList>
            <person name="Meera S.P."/>
            <person name="Sreeshan A."/>
            <person name="Augustine A."/>
        </authorList>
    </citation>
    <scope>NUCLEOTIDE SEQUENCE</scope>
    <source>
        <tissue evidence="1">Leaf</tissue>
    </source>
</reference>
<dbReference type="EMBL" id="GGEC01018272">
    <property type="protein sequence ID" value="MBW98755.1"/>
    <property type="molecule type" value="Transcribed_RNA"/>
</dbReference>
<accession>A0A2P2JZA1</accession>
<proteinExistence type="predicted"/>